<keyword evidence="3" id="KW-1185">Reference proteome</keyword>
<organism evidence="2 3">
    <name type="scientific">Panicum virgatum</name>
    <name type="common">Blackwell switchgrass</name>
    <dbReference type="NCBI Taxonomy" id="38727"/>
    <lineage>
        <taxon>Eukaryota</taxon>
        <taxon>Viridiplantae</taxon>
        <taxon>Streptophyta</taxon>
        <taxon>Embryophyta</taxon>
        <taxon>Tracheophyta</taxon>
        <taxon>Spermatophyta</taxon>
        <taxon>Magnoliopsida</taxon>
        <taxon>Liliopsida</taxon>
        <taxon>Poales</taxon>
        <taxon>Poaceae</taxon>
        <taxon>PACMAD clade</taxon>
        <taxon>Panicoideae</taxon>
        <taxon>Panicodae</taxon>
        <taxon>Paniceae</taxon>
        <taxon>Panicinae</taxon>
        <taxon>Panicum</taxon>
        <taxon>Panicum sect. Hiantes</taxon>
    </lineage>
</organism>
<dbReference type="PANTHER" id="PTHR34223">
    <property type="entry name" value="OS11G0201299 PROTEIN"/>
    <property type="match status" value="1"/>
</dbReference>
<dbReference type="Gene3D" id="1.20.1280.50">
    <property type="match status" value="1"/>
</dbReference>
<feature type="domain" description="F-box" evidence="1">
    <location>
        <begin position="21"/>
        <end position="55"/>
    </location>
</feature>
<dbReference type="Pfam" id="PF00646">
    <property type="entry name" value="F-box"/>
    <property type="match status" value="1"/>
</dbReference>
<dbReference type="InterPro" id="IPR036047">
    <property type="entry name" value="F-box-like_dom_sf"/>
</dbReference>
<dbReference type="SUPFAM" id="SSF81383">
    <property type="entry name" value="F-box domain"/>
    <property type="match status" value="1"/>
</dbReference>
<accession>A0A8T0UCB7</accession>
<comment type="caution">
    <text evidence="2">The sequence shown here is derived from an EMBL/GenBank/DDBJ whole genome shotgun (WGS) entry which is preliminary data.</text>
</comment>
<evidence type="ECO:0000313" key="3">
    <source>
        <dbReference type="Proteomes" id="UP000823388"/>
    </source>
</evidence>
<protein>
    <recommendedName>
        <fullName evidence="1">F-box domain-containing protein</fullName>
    </recommendedName>
</protein>
<name>A0A8T0UCB7_PANVG</name>
<dbReference type="PANTHER" id="PTHR34223:SF107">
    <property type="entry name" value="F-BOX DOMAIN-CONTAINING PROTEIN"/>
    <property type="match status" value="1"/>
</dbReference>
<dbReference type="InterPro" id="IPR053197">
    <property type="entry name" value="F-box_SCFL_complex_component"/>
</dbReference>
<sequence>MPPGESKGGAPLAAGCDGIDVLPDELLQHILGFLEAQESVRTCVLARRWRHLWKSATGLRIAADEGKFLGSVEKLYDFVDSLLRHRGGSPLHTCKLWFTSFGQPMSACLYEHDNRLMHLVNKWFWHEWFWHAVRCQVRVLSLKAYVTGGFSEEPILALKDRPIDSQHLTKLDLHSVVVGRRFSCYVESEDNSRLHICAPTLVSLLLDDIWGLIPSLESMPSLLKAAVTTDYSWESFCDLGNCNCEFCHNSYSIGDDTGSNDCVLLKGLSEAKDLALISEPETFIFKRDLRWCPMFSNLKTLLLNDYWCVPDDFRSLVCILEHSPVLEKLTLELFSKKHEQQRERKGILRPMEGSAVILEHLKIIEVRCHAVDERICKLTLFLCAFHIRLSFN</sequence>
<proteinExistence type="predicted"/>
<dbReference type="EMBL" id="CM029042">
    <property type="protein sequence ID" value="KAG2622292.1"/>
    <property type="molecule type" value="Genomic_DNA"/>
</dbReference>
<evidence type="ECO:0000259" key="1">
    <source>
        <dbReference type="Pfam" id="PF00646"/>
    </source>
</evidence>
<dbReference type="CDD" id="cd22160">
    <property type="entry name" value="F-box_AtFBL13-like"/>
    <property type="match status" value="1"/>
</dbReference>
<dbReference type="InterPro" id="IPR001810">
    <property type="entry name" value="F-box_dom"/>
</dbReference>
<evidence type="ECO:0000313" key="2">
    <source>
        <dbReference type="EMBL" id="KAG2622292.1"/>
    </source>
</evidence>
<reference evidence="2" key="1">
    <citation type="submission" date="2020-05" db="EMBL/GenBank/DDBJ databases">
        <title>WGS assembly of Panicum virgatum.</title>
        <authorList>
            <person name="Lovell J.T."/>
            <person name="Jenkins J."/>
            <person name="Shu S."/>
            <person name="Juenger T.E."/>
            <person name="Schmutz J."/>
        </authorList>
    </citation>
    <scope>NUCLEOTIDE SEQUENCE</scope>
    <source>
        <strain evidence="2">AP13</strain>
    </source>
</reference>
<gene>
    <name evidence="2" type="ORF">PVAP13_3NG272500</name>
</gene>
<dbReference type="InterPro" id="IPR053781">
    <property type="entry name" value="F-box_AtFBL13-like"/>
</dbReference>
<dbReference type="Proteomes" id="UP000823388">
    <property type="component" value="Chromosome 3N"/>
</dbReference>
<dbReference type="AlphaFoldDB" id="A0A8T0UCB7"/>